<dbReference type="Pfam" id="PF00348">
    <property type="entry name" value="polyprenyl_synt"/>
    <property type="match status" value="1"/>
</dbReference>
<feature type="non-terminal residue" evidence="6">
    <location>
        <position position="1"/>
    </location>
</feature>
<dbReference type="SUPFAM" id="SSF48576">
    <property type="entry name" value="Terpenoid synthases"/>
    <property type="match status" value="1"/>
</dbReference>
<organism evidence="6 7">
    <name type="scientific">candidate division MSBL1 archaeon SCGC-AAA382F02</name>
    <dbReference type="NCBI Taxonomy" id="1698282"/>
    <lineage>
        <taxon>Archaea</taxon>
        <taxon>Methanobacteriati</taxon>
        <taxon>Methanobacteriota</taxon>
        <taxon>candidate division MSBL1</taxon>
    </lineage>
</organism>
<sequence>EIEALGEYGRLTGIAFQIHDDLLGIVGDQEKVGKPIGSDIREGKWTFLAVHAFQEASPENRDTLLNILRKKDAADEEVEKVLKIYEETEAVDFAKQKSQELVKNAKNELDILPQSEAKEFLLEMADFSVEREL</sequence>
<proteinExistence type="inferred from homology"/>
<keyword evidence="3" id="KW-0808">Transferase</keyword>
<dbReference type="InterPro" id="IPR008949">
    <property type="entry name" value="Isoprenoid_synthase_dom_sf"/>
</dbReference>
<keyword evidence="5" id="KW-0460">Magnesium</keyword>
<evidence type="ECO:0000256" key="4">
    <source>
        <dbReference type="ARBA" id="ARBA00022723"/>
    </source>
</evidence>
<dbReference type="GO" id="GO:0008299">
    <property type="term" value="P:isoprenoid biosynthetic process"/>
    <property type="evidence" value="ECO:0007669"/>
    <property type="project" value="InterPro"/>
</dbReference>
<evidence type="ECO:0000256" key="2">
    <source>
        <dbReference type="ARBA" id="ARBA00006706"/>
    </source>
</evidence>
<keyword evidence="4" id="KW-0479">Metal-binding</keyword>
<evidence type="ECO:0000256" key="1">
    <source>
        <dbReference type="ARBA" id="ARBA00001946"/>
    </source>
</evidence>
<dbReference type="PANTHER" id="PTHR12001">
    <property type="entry name" value="GERANYLGERANYL PYROPHOSPHATE SYNTHASE"/>
    <property type="match status" value="1"/>
</dbReference>
<evidence type="ECO:0000313" key="7">
    <source>
        <dbReference type="Proteomes" id="UP000070491"/>
    </source>
</evidence>
<keyword evidence="7" id="KW-1185">Reference proteome</keyword>
<dbReference type="PANTHER" id="PTHR12001:SF85">
    <property type="entry name" value="SHORT CHAIN ISOPRENYL DIPHOSPHATE SYNTHASE"/>
    <property type="match status" value="1"/>
</dbReference>
<reference evidence="6 7" key="1">
    <citation type="journal article" date="2016" name="Sci. Rep.">
        <title>Metabolic traits of an uncultured archaeal lineage -MSBL1- from brine pools of the Red Sea.</title>
        <authorList>
            <person name="Mwirichia R."/>
            <person name="Alam I."/>
            <person name="Rashid M."/>
            <person name="Vinu M."/>
            <person name="Ba-Alawi W."/>
            <person name="Anthony Kamau A."/>
            <person name="Kamanda Ngugi D."/>
            <person name="Goker M."/>
            <person name="Klenk H.P."/>
            <person name="Bajic V."/>
            <person name="Stingl U."/>
        </authorList>
    </citation>
    <scope>NUCLEOTIDE SEQUENCE [LARGE SCALE GENOMIC DNA]</scope>
    <source>
        <strain evidence="6">SCGC-AAA382F02</strain>
    </source>
</reference>
<dbReference type="EMBL" id="LHYG01000026">
    <property type="protein sequence ID" value="KXB05914.1"/>
    <property type="molecule type" value="Genomic_DNA"/>
</dbReference>
<protein>
    <recommendedName>
        <fullName evidence="8">Polyprenyl synthetase</fullName>
    </recommendedName>
</protein>
<evidence type="ECO:0000256" key="5">
    <source>
        <dbReference type="ARBA" id="ARBA00022842"/>
    </source>
</evidence>
<comment type="cofactor">
    <cofactor evidence="1">
        <name>Mg(2+)</name>
        <dbReference type="ChEBI" id="CHEBI:18420"/>
    </cofactor>
</comment>
<dbReference type="AlphaFoldDB" id="A0A133VHL5"/>
<evidence type="ECO:0008006" key="8">
    <source>
        <dbReference type="Google" id="ProtNLM"/>
    </source>
</evidence>
<comment type="caution">
    <text evidence="6">The sequence shown here is derived from an EMBL/GenBank/DDBJ whole genome shotgun (WGS) entry which is preliminary data.</text>
</comment>
<gene>
    <name evidence="6" type="ORF">AKJ53_01780</name>
</gene>
<accession>A0A133VHL5</accession>
<comment type="similarity">
    <text evidence="2">Belongs to the FPP/GGPP synthase family.</text>
</comment>
<evidence type="ECO:0000313" key="6">
    <source>
        <dbReference type="EMBL" id="KXB05914.1"/>
    </source>
</evidence>
<dbReference type="GO" id="GO:0046872">
    <property type="term" value="F:metal ion binding"/>
    <property type="evidence" value="ECO:0007669"/>
    <property type="project" value="UniProtKB-KW"/>
</dbReference>
<dbReference type="Proteomes" id="UP000070491">
    <property type="component" value="Unassembled WGS sequence"/>
</dbReference>
<dbReference type="GO" id="GO:0004659">
    <property type="term" value="F:prenyltransferase activity"/>
    <property type="evidence" value="ECO:0007669"/>
    <property type="project" value="InterPro"/>
</dbReference>
<dbReference type="Gene3D" id="1.10.600.10">
    <property type="entry name" value="Farnesyl Diphosphate Synthase"/>
    <property type="match status" value="1"/>
</dbReference>
<evidence type="ECO:0000256" key="3">
    <source>
        <dbReference type="ARBA" id="ARBA00022679"/>
    </source>
</evidence>
<name>A0A133VHL5_9EURY</name>
<dbReference type="InterPro" id="IPR000092">
    <property type="entry name" value="Polyprenyl_synt"/>
</dbReference>